<reference evidence="8 9" key="1">
    <citation type="submission" date="2023-08" db="EMBL/GenBank/DDBJ databases">
        <title>Alcaligenaceae gen. nov., a novel taxon isolated from the sludge of Yixing Pesticide Factory.</title>
        <authorList>
            <person name="Ruan L."/>
        </authorList>
    </citation>
    <scope>NUCLEOTIDE SEQUENCE [LARGE SCALE GENOMIC DNA]</scope>
    <source>
        <strain evidence="8 9">LG-2</strain>
    </source>
</reference>
<proteinExistence type="predicted"/>
<dbReference type="InterPro" id="IPR046341">
    <property type="entry name" value="SET_dom_sf"/>
</dbReference>
<evidence type="ECO:0000256" key="1">
    <source>
        <dbReference type="ARBA" id="ARBA00004286"/>
    </source>
</evidence>
<keyword evidence="2" id="KW-0158">Chromosome</keyword>
<evidence type="ECO:0000259" key="7">
    <source>
        <dbReference type="PROSITE" id="PS50868"/>
    </source>
</evidence>
<organism evidence="8 9">
    <name type="scientific">Yanghanlia caeni</name>
    <dbReference type="NCBI Taxonomy" id="3064283"/>
    <lineage>
        <taxon>Bacteria</taxon>
        <taxon>Pseudomonadati</taxon>
        <taxon>Pseudomonadota</taxon>
        <taxon>Betaproteobacteria</taxon>
        <taxon>Burkholderiales</taxon>
        <taxon>Alcaligenaceae</taxon>
        <taxon>Yanghanlia</taxon>
    </lineage>
</organism>
<evidence type="ECO:0000259" key="6">
    <source>
        <dbReference type="PROSITE" id="PS50280"/>
    </source>
</evidence>
<feature type="domain" description="Post-SET" evidence="7">
    <location>
        <begin position="135"/>
        <end position="151"/>
    </location>
</feature>
<keyword evidence="3" id="KW-0489">Methyltransferase</keyword>
<name>A0ABU1D6M9_9BURK</name>
<dbReference type="Gene3D" id="2.170.270.10">
    <property type="entry name" value="SET domain"/>
    <property type="match status" value="1"/>
</dbReference>
<dbReference type="EMBL" id="JAUZQE010000017">
    <property type="protein sequence ID" value="MDR4126094.1"/>
    <property type="molecule type" value="Genomic_DNA"/>
</dbReference>
<accession>A0ABU1D6M9</accession>
<gene>
    <name evidence="8" type="ORF">Q8947_08880</name>
</gene>
<dbReference type="Proteomes" id="UP001232156">
    <property type="component" value="Unassembled WGS sequence"/>
</dbReference>
<dbReference type="PROSITE" id="PS50280">
    <property type="entry name" value="SET"/>
    <property type="match status" value="1"/>
</dbReference>
<dbReference type="SUPFAM" id="SSF82199">
    <property type="entry name" value="SET domain"/>
    <property type="match status" value="1"/>
</dbReference>
<dbReference type="Pfam" id="PF00856">
    <property type="entry name" value="SET"/>
    <property type="match status" value="1"/>
</dbReference>
<evidence type="ECO:0000256" key="2">
    <source>
        <dbReference type="ARBA" id="ARBA00022454"/>
    </source>
</evidence>
<feature type="domain" description="SET" evidence="6">
    <location>
        <begin position="7"/>
        <end position="122"/>
    </location>
</feature>
<evidence type="ECO:0000256" key="4">
    <source>
        <dbReference type="ARBA" id="ARBA00022679"/>
    </source>
</evidence>
<keyword evidence="9" id="KW-1185">Reference proteome</keyword>
<sequence length="163" mass="18327">MSRSKAPRWYVVRPSSLHGKGVFAARDIPAETCIIEYRGKRITPEEADELPSYSPEDPNHTFFFSLSNGKIIDGGQQGNAARWINHSCRPNCEARENETGSRLYIYSLRDIAAGEELVFDYALVIDGRITKKLREQYRCLCGAPECRGTMLALPKRKSKAKSG</sequence>
<evidence type="ECO:0000256" key="5">
    <source>
        <dbReference type="ARBA" id="ARBA00022691"/>
    </source>
</evidence>
<evidence type="ECO:0000256" key="3">
    <source>
        <dbReference type="ARBA" id="ARBA00022603"/>
    </source>
</evidence>
<dbReference type="RefSeq" id="WP_165276816.1">
    <property type="nucleotide sequence ID" value="NZ_JAUZQE010000017.1"/>
</dbReference>
<dbReference type="PROSITE" id="PS50868">
    <property type="entry name" value="POST_SET"/>
    <property type="match status" value="1"/>
</dbReference>
<keyword evidence="4" id="KW-0808">Transferase</keyword>
<protein>
    <submittedName>
        <fullName evidence="8">SET domain-containing protein-lysine N-methyltransferase</fullName>
    </submittedName>
</protein>
<dbReference type="InterPro" id="IPR003616">
    <property type="entry name" value="Post-SET_dom"/>
</dbReference>
<comment type="subcellular location">
    <subcellularLocation>
        <location evidence="1">Chromosome</location>
    </subcellularLocation>
</comment>
<evidence type="ECO:0000313" key="9">
    <source>
        <dbReference type="Proteomes" id="UP001232156"/>
    </source>
</evidence>
<dbReference type="SMART" id="SM00317">
    <property type="entry name" value="SET"/>
    <property type="match status" value="1"/>
</dbReference>
<comment type="caution">
    <text evidence="8">The sequence shown here is derived from an EMBL/GenBank/DDBJ whole genome shotgun (WGS) entry which is preliminary data.</text>
</comment>
<dbReference type="PANTHER" id="PTHR22884">
    <property type="entry name" value="SET DOMAIN PROTEINS"/>
    <property type="match status" value="1"/>
</dbReference>
<evidence type="ECO:0000313" key="8">
    <source>
        <dbReference type="EMBL" id="MDR4126094.1"/>
    </source>
</evidence>
<dbReference type="InterPro" id="IPR050777">
    <property type="entry name" value="SET2_Histone-Lys_MeTrsfase"/>
</dbReference>
<dbReference type="InterPro" id="IPR001214">
    <property type="entry name" value="SET_dom"/>
</dbReference>
<keyword evidence="5" id="KW-0949">S-adenosyl-L-methionine</keyword>